<dbReference type="InterPro" id="IPR014721">
    <property type="entry name" value="Ribsml_uS5_D2-typ_fold_subgr"/>
</dbReference>
<comment type="function">
    <text evidence="1 7">RNaseP catalyzes the removal of the 5'-leader sequence from pre-tRNA to produce the mature 5'-terminus. It can also cleave other RNA substrates such as 4.5S RNA. The protein component plays an auxiliary but essential role in vivo by binding to the 5'-leader sequence and broadening the substrate specificity of the ribozyme.</text>
</comment>
<dbReference type="EMBL" id="LZDD01000002">
    <property type="protein sequence ID" value="OJF71777.1"/>
    <property type="molecule type" value="Genomic_DNA"/>
</dbReference>
<dbReference type="HAMAP" id="MF_00227">
    <property type="entry name" value="RNase_P"/>
    <property type="match status" value="1"/>
</dbReference>
<proteinExistence type="inferred from homology"/>
<comment type="caution">
    <text evidence="9">The sequence shown here is derived from an EMBL/GenBank/DDBJ whole genome shotgun (WGS) entry which is preliminary data.</text>
</comment>
<dbReference type="PANTHER" id="PTHR33992">
    <property type="entry name" value="RIBONUCLEASE P PROTEIN COMPONENT"/>
    <property type="match status" value="1"/>
</dbReference>
<dbReference type="PANTHER" id="PTHR33992:SF1">
    <property type="entry name" value="RIBONUCLEASE P PROTEIN COMPONENT"/>
    <property type="match status" value="1"/>
</dbReference>
<gene>
    <name evidence="7" type="primary">rnpA</name>
    <name evidence="9" type="ORF">A9Q68_07245</name>
</gene>
<dbReference type="GO" id="GO:0030677">
    <property type="term" value="C:ribonuclease P complex"/>
    <property type="evidence" value="ECO:0007669"/>
    <property type="project" value="TreeGrafter"/>
</dbReference>
<evidence type="ECO:0000256" key="2">
    <source>
        <dbReference type="ARBA" id="ARBA00022694"/>
    </source>
</evidence>
<dbReference type="NCBIfam" id="TIGR00188">
    <property type="entry name" value="rnpA"/>
    <property type="match status" value="1"/>
</dbReference>
<evidence type="ECO:0000256" key="3">
    <source>
        <dbReference type="ARBA" id="ARBA00022722"/>
    </source>
</evidence>
<dbReference type="GO" id="GO:0000049">
    <property type="term" value="F:tRNA binding"/>
    <property type="evidence" value="ECO:0007669"/>
    <property type="project" value="UniProtKB-UniRule"/>
</dbReference>
<organism evidence="9 10">
    <name type="scientific">Streptococcus bovimastitidis</name>
    <dbReference type="NCBI Taxonomy" id="1856638"/>
    <lineage>
        <taxon>Bacteria</taxon>
        <taxon>Bacillati</taxon>
        <taxon>Bacillota</taxon>
        <taxon>Bacilli</taxon>
        <taxon>Lactobacillales</taxon>
        <taxon>Streptococcaceae</taxon>
        <taxon>Streptococcus</taxon>
    </lineage>
</organism>
<dbReference type="InterPro" id="IPR020539">
    <property type="entry name" value="RNase_P_CS"/>
</dbReference>
<dbReference type="RefSeq" id="WP_071794027.1">
    <property type="nucleotide sequence ID" value="NZ_LZDD01000002.1"/>
</dbReference>
<protein>
    <recommendedName>
        <fullName evidence="7 8">Ribonuclease P protein component</fullName>
        <shortName evidence="7">RNase P protein</shortName>
        <shortName evidence="7">RNaseP protein</shortName>
        <ecNumber evidence="7 8">3.1.26.5</ecNumber>
    </recommendedName>
    <alternativeName>
        <fullName evidence="7">Protein C5</fullName>
    </alternativeName>
</protein>
<dbReference type="FunFam" id="3.30.230.10:FF:000021">
    <property type="entry name" value="Ribonuclease P protein component"/>
    <property type="match status" value="1"/>
</dbReference>
<dbReference type="GO" id="GO:0042781">
    <property type="term" value="F:3'-tRNA processing endoribonuclease activity"/>
    <property type="evidence" value="ECO:0007669"/>
    <property type="project" value="TreeGrafter"/>
</dbReference>
<comment type="catalytic activity">
    <reaction evidence="7">
        <text>Endonucleolytic cleavage of RNA, removing 5'-extranucleotides from tRNA precursor.</text>
        <dbReference type="EC" id="3.1.26.5"/>
    </reaction>
</comment>
<dbReference type="Proteomes" id="UP000182015">
    <property type="component" value="Unassembled WGS sequence"/>
</dbReference>
<keyword evidence="6 7" id="KW-0694">RNA-binding</keyword>
<evidence type="ECO:0000256" key="6">
    <source>
        <dbReference type="ARBA" id="ARBA00022884"/>
    </source>
</evidence>
<name>A0A1L8MLZ2_9STRE</name>
<comment type="similarity">
    <text evidence="7">Belongs to the RnpA family.</text>
</comment>
<evidence type="ECO:0000256" key="7">
    <source>
        <dbReference type="HAMAP-Rule" id="MF_00227"/>
    </source>
</evidence>
<accession>A0A1L8MLZ2</accession>
<dbReference type="GO" id="GO:0004526">
    <property type="term" value="F:ribonuclease P activity"/>
    <property type="evidence" value="ECO:0007669"/>
    <property type="project" value="UniProtKB-UniRule"/>
</dbReference>
<dbReference type="InterPro" id="IPR020568">
    <property type="entry name" value="Ribosomal_Su5_D2-typ_SF"/>
</dbReference>
<dbReference type="EC" id="3.1.26.5" evidence="7 8"/>
<keyword evidence="2 7" id="KW-0819">tRNA processing</keyword>
<dbReference type="InterPro" id="IPR000100">
    <property type="entry name" value="RNase_P"/>
</dbReference>
<dbReference type="STRING" id="1856638.A9Q68_07245"/>
<dbReference type="Pfam" id="PF00825">
    <property type="entry name" value="Ribonuclease_P"/>
    <property type="match status" value="1"/>
</dbReference>
<dbReference type="GO" id="GO:0001682">
    <property type="term" value="P:tRNA 5'-leader removal"/>
    <property type="evidence" value="ECO:0007669"/>
    <property type="project" value="UniProtKB-UniRule"/>
</dbReference>
<evidence type="ECO:0000256" key="8">
    <source>
        <dbReference type="NCBIfam" id="TIGR00188"/>
    </source>
</evidence>
<reference evidence="10" key="1">
    <citation type="submission" date="2016-06" db="EMBL/GenBank/DDBJ databases">
        <authorList>
            <person name="de Vries S.P.W."/>
            <person name="Hadjirin N.F."/>
            <person name="Lay E.M."/>
            <person name="Zadoks R.N."/>
            <person name="Peacock S.J."/>
            <person name="Parkhill J."/>
            <person name="Grant A.J."/>
            <person name="Mcdougall S."/>
            <person name="Holmes M.A."/>
        </authorList>
    </citation>
    <scope>NUCLEOTIDE SEQUENCE [LARGE SCALE GENOMIC DNA]</scope>
    <source>
        <strain evidence="10">NZ1587</strain>
    </source>
</reference>
<evidence type="ECO:0000313" key="9">
    <source>
        <dbReference type="EMBL" id="OJF71777.1"/>
    </source>
</evidence>
<evidence type="ECO:0000256" key="4">
    <source>
        <dbReference type="ARBA" id="ARBA00022759"/>
    </source>
</evidence>
<dbReference type="PROSITE" id="PS00648">
    <property type="entry name" value="RIBONUCLEASE_P"/>
    <property type="match status" value="1"/>
</dbReference>
<dbReference type="AlphaFoldDB" id="A0A1L8MLZ2"/>
<keyword evidence="5 7" id="KW-0378">Hydrolase</keyword>
<dbReference type="Gene3D" id="3.30.230.10">
    <property type="match status" value="1"/>
</dbReference>
<dbReference type="OrthoDB" id="9810867at2"/>
<comment type="subunit">
    <text evidence="7">Consists of a catalytic RNA component (M1 or rnpB) and a protein subunit.</text>
</comment>
<evidence type="ECO:0000256" key="5">
    <source>
        <dbReference type="ARBA" id="ARBA00022801"/>
    </source>
</evidence>
<sequence>MKKSYRVKREKDFQAIFDAGKSTANRKFVIHFLEKDQAHFRVGISVSKRLGNAVTRNAVKRKIRHVLMEFGEHLKSDDFVVIARKGVEELDYQQVRQNLKHVLKLAKLLEEGFESEKEN</sequence>
<keyword evidence="4 7" id="KW-0255">Endonuclease</keyword>
<evidence type="ECO:0000313" key="10">
    <source>
        <dbReference type="Proteomes" id="UP000182015"/>
    </source>
</evidence>
<evidence type="ECO:0000256" key="1">
    <source>
        <dbReference type="ARBA" id="ARBA00002663"/>
    </source>
</evidence>
<keyword evidence="10" id="KW-1185">Reference proteome</keyword>
<keyword evidence="3 7" id="KW-0540">Nuclease</keyword>
<dbReference type="SUPFAM" id="SSF54211">
    <property type="entry name" value="Ribosomal protein S5 domain 2-like"/>
    <property type="match status" value="1"/>
</dbReference>